<evidence type="ECO:0000256" key="3">
    <source>
        <dbReference type="ARBA" id="ARBA00022801"/>
    </source>
</evidence>
<dbReference type="CDD" id="cd16281">
    <property type="entry name" value="metallo-hydrolase-like_MBL-fold"/>
    <property type="match status" value="1"/>
</dbReference>
<dbReference type="PANTHER" id="PTHR42978:SF6">
    <property type="entry name" value="QUORUM-QUENCHING LACTONASE YTNP-RELATED"/>
    <property type="match status" value="1"/>
</dbReference>
<dbReference type="Proteomes" id="UP000002019">
    <property type="component" value="Chromosome"/>
</dbReference>
<dbReference type="STRING" id="459349.CLOAM0542"/>
<dbReference type="OrthoDB" id="9773738at2"/>
<dbReference type="InterPro" id="IPR036866">
    <property type="entry name" value="RibonucZ/Hydroxyglut_hydro"/>
</dbReference>
<keyword evidence="7" id="KW-1185">Reference proteome</keyword>
<keyword evidence="4" id="KW-0862">Zinc</keyword>
<evidence type="ECO:0000256" key="2">
    <source>
        <dbReference type="ARBA" id="ARBA00022723"/>
    </source>
</evidence>
<evidence type="ECO:0000313" key="6">
    <source>
        <dbReference type="EMBL" id="CAO80437.1"/>
    </source>
</evidence>
<dbReference type="AlphaFoldDB" id="B0VGK0"/>
<name>B0VGK0_CLOAI</name>
<feature type="domain" description="Metallo-beta-lactamase" evidence="5">
    <location>
        <begin position="43"/>
        <end position="251"/>
    </location>
</feature>
<dbReference type="InterPro" id="IPR051013">
    <property type="entry name" value="MBL_superfamily_lactonases"/>
</dbReference>
<evidence type="ECO:0000256" key="1">
    <source>
        <dbReference type="ARBA" id="ARBA00007749"/>
    </source>
</evidence>
<keyword evidence="2" id="KW-0479">Metal-binding</keyword>
<dbReference type="InterPro" id="IPR001279">
    <property type="entry name" value="Metallo-B-lactamas"/>
</dbReference>
<accession>B0VGK0</accession>
<evidence type="ECO:0000259" key="5">
    <source>
        <dbReference type="SMART" id="SM00849"/>
    </source>
</evidence>
<dbReference type="RefSeq" id="WP_015424298.1">
    <property type="nucleotide sequence ID" value="NC_020449.1"/>
</dbReference>
<dbReference type="SUPFAM" id="SSF56281">
    <property type="entry name" value="Metallo-hydrolase/oxidoreductase"/>
    <property type="match status" value="1"/>
</dbReference>
<dbReference type="eggNOG" id="COG0491">
    <property type="taxonomic scope" value="Bacteria"/>
</dbReference>
<protein>
    <submittedName>
        <fullName evidence="6">Metallo-beta-lactamase superfamily protein</fullName>
    </submittedName>
</protein>
<dbReference type="GO" id="GO:0046872">
    <property type="term" value="F:metal ion binding"/>
    <property type="evidence" value="ECO:0007669"/>
    <property type="project" value="UniProtKB-KW"/>
</dbReference>
<dbReference type="GO" id="GO:0016787">
    <property type="term" value="F:hydrolase activity"/>
    <property type="evidence" value="ECO:0007669"/>
    <property type="project" value="UniProtKB-KW"/>
</dbReference>
<gene>
    <name evidence="6" type="ordered locus">CLOAM0542</name>
</gene>
<dbReference type="KEGG" id="caci:CLOAM0542"/>
<dbReference type="PANTHER" id="PTHR42978">
    <property type="entry name" value="QUORUM-QUENCHING LACTONASE YTNP-RELATED-RELATED"/>
    <property type="match status" value="1"/>
</dbReference>
<sequence length="269" mass="30756">MKQIFPVSAGYYWSDCGAFMGVLPYPLWHTKTILDQRQRRQLNLNLLLIQSGKRNILIDTGIGNRLSDKQRDIYQPSEFLLPFSLTELGLKDRDITDVIMTHLHFDHAGGIITNFGTYDALTFPKAHYWIQKAEWEIAKNPDELNRSAYNFEQQLALLEKQGNITLIDGEAEIEPGILLTLVSGHTIGSQIVTIDFGTDYYIYAGDIIPTLFHTSLAITSAYDVSRIQTVTAKKLIYDRLKEHNGTLILNHDTTQWQIPYSELEHKDKN</sequence>
<dbReference type="Pfam" id="PF00753">
    <property type="entry name" value="Lactamase_B"/>
    <property type="match status" value="1"/>
</dbReference>
<dbReference type="Gene3D" id="3.60.15.10">
    <property type="entry name" value="Ribonuclease Z/Hydroxyacylglutathione hydrolase-like"/>
    <property type="match status" value="1"/>
</dbReference>
<reference evidence="6 7" key="1">
    <citation type="journal article" date="2008" name="J. Bacteriol.">
        <title>'Candidatus Cloacamonas acidaminovorans': genome sequence reconstruction provides a first glimpse of a new bacterial division.</title>
        <authorList>
            <person name="Pelletier E."/>
            <person name="Kreimeyer A."/>
            <person name="Bocs S."/>
            <person name="Rouy Z."/>
            <person name="Gyapay G."/>
            <person name="Chouari R."/>
            <person name="Riviere D."/>
            <person name="Ganesan A."/>
            <person name="Daegelen P."/>
            <person name="Sghir A."/>
            <person name="Cohen G.N."/>
            <person name="Medigue C."/>
            <person name="Weissenbach J."/>
            <person name="Le Paslier D."/>
        </authorList>
    </citation>
    <scope>NUCLEOTIDE SEQUENCE [LARGE SCALE GENOMIC DNA]</scope>
    <source>
        <strain evidence="7">Evry</strain>
    </source>
</reference>
<evidence type="ECO:0000313" key="7">
    <source>
        <dbReference type="Proteomes" id="UP000002019"/>
    </source>
</evidence>
<keyword evidence="3" id="KW-0378">Hydrolase</keyword>
<dbReference type="EMBL" id="CU466930">
    <property type="protein sequence ID" value="CAO80437.1"/>
    <property type="molecule type" value="Genomic_DNA"/>
</dbReference>
<organism evidence="6 7">
    <name type="scientific">Cloacimonas acidaminovorans (strain Evry)</name>
    <dbReference type="NCBI Taxonomy" id="459349"/>
    <lineage>
        <taxon>Bacteria</taxon>
        <taxon>Pseudomonadati</taxon>
        <taxon>Candidatus Cloacimonadota</taxon>
        <taxon>Candidatus Cloacimonadia</taxon>
        <taxon>Candidatus Cloacimonadales</taxon>
        <taxon>Candidatus Cloacimonadaceae</taxon>
        <taxon>Candidatus Cloacimonas</taxon>
    </lineage>
</organism>
<evidence type="ECO:0000256" key="4">
    <source>
        <dbReference type="ARBA" id="ARBA00022833"/>
    </source>
</evidence>
<dbReference type="SMART" id="SM00849">
    <property type="entry name" value="Lactamase_B"/>
    <property type="match status" value="1"/>
</dbReference>
<dbReference type="HOGENOM" id="CLU_056519_2_0_0"/>
<comment type="similarity">
    <text evidence="1">Belongs to the metallo-beta-lactamase superfamily.</text>
</comment>
<proteinExistence type="inferred from homology"/>